<feature type="coiled-coil region" evidence="1">
    <location>
        <begin position="64"/>
        <end position="98"/>
    </location>
</feature>
<dbReference type="OrthoDB" id="4025768at2759"/>
<dbReference type="VEuPathDB" id="FungiDB:DIURU_002090"/>
<dbReference type="RefSeq" id="XP_034013223.1">
    <property type="nucleotide sequence ID" value="XM_034154704.1"/>
</dbReference>
<dbReference type="Proteomes" id="UP000449547">
    <property type="component" value="Unassembled WGS sequence"/>
</dbReference>
<dbReference type="GeneID" id="54780741"/>
<evidence type="ECO:0000313" key="3">
    <source>
        <dbReference type="EMBL" id="KAA8904138.1"/>
    </source>
</evidence>
<evidence type="ECO:0000256" key="1">
    <source>
        <dbReference type="SAM" id="Coils"/>
    </source>
</evidence>
<gene>
    <name evidence="3" type="ORF">DIURU_002090</name>
</gene>
<dbReference type="EMBL" id="SWFT01000064">
    <property type="protein sequence ID" value="KAA8904138.1"/>
    <property type="molecule type" value="Genomic_DNA"/>
</dbReference>
<accession>A0A642UWH4</accession>
<comment type="caution">
    <text evidence="3">The sequence shown here is derived from an EMBL/GenBank/DDBJ whole genome shotgun (WGS) entry which is preliminary data.</text>
</comment>
<keyword evidence="1" id="KW-0175">Coiled coil</keyword>
<protein>
    <submittedName>
        <fullName evidence="3">Uncharacterized protein</fullName>
    </submittedName>
</protein>
<organism evidence="3 4">
    <name type="scientific">Diutina rugosa</name>
    <name type="common">Yeast</name>
    <name type="synonym">Candida rugosa</name>
    <dbReference type="NCBI Taxonomy" id="5481"/>
    <lineage>
        <taxon>Eukaryota</taxon>
        <taxon>Fungi</taxon>
        <taxon>Dikarya</taxon>
        <taxon>Ascomycota</taxon>
        <taxon>Saccharomycotina</taxon>
        <taxon>Pichiomycetes</taxon>
        <taxon>Debaryomycetaceae</taxon>
        <taxon>Diutina</taxon>
    </lineage>
</organism>
<evidence type="ECO:0000313" key="4">
    <source>
        <dbReference type="Proteomes" id="UP000449547"/>
    </source>
</evidence>
<evidence type="ECO:0000256" key="2">
    <source>
        <dbReference type="SAM" id="MobiDB-lite"/>
    </source>
</evidence>
<keyword evidence="4" id="KW-1185">Reference proteome</keyword>
<sequence>MDDLPQRVRANEKANAVKRQEINDIFAKSRSDPDTPTLKLLATQIARLQSLNLQVKCSRLDRAKSDTIEAINKLHEQLAAVEQQLDATQKAIDKLGGDSAEETTPEIRSIESYTRTVTNTVNRIQTSWFDIVVLALFDRRDQLLFCHRPIINIDDIATAPILDLNEFLENLIRFQMVLSELFDVDLPFIDELQTQMLPNSRFYDLIREKETQMRGDSTETDEKEPEDSPTPMSLIYPNRRVSMPTTSLQTVTGTSIETPPAAPHRPDILLPLSSKTINSQRRATITKVRRSVSTSPPPAITQTTSGTTRRVIIPHRILSVPLNKIGVREFTKFMATIIKILVNFHVYFASQGLKYTSLTNLRDLLARVVRREPSDEPRSLEVTKLLQEVYSSVVTRHSAPQLLDLNIVEMMVEKDDWESVTRSKYLR</sequence>
<feature type="region of interest" description="Disordered" evidence="2">
    <location>
        <begin position="211"/>
        <end position="237"/>
    </location>
</feature>
<feature type="compositionally biased region" description="Acidic residues" evidence="2">
    <location>
        <begin position="218"/>
        <end position="227"/>
    </location>
</feature>
<reference evidence="3 4" key="1">
    <citation type="submission" date="2019-07" db="EMBL/GenBank/DDBJ databases">
        <title>Genome assembly of two rare yeast pathogens: Diutina rugosa and Trichomonascus ciferrii.</title>
        <authorList>
            <person name="Mixao V."/>
            <person name="Saus E."/>
            <person name="Hansen A."/>
            <person name="Lass-Flor C."/>
            <person name="Gabaldon T."/>
        </authorList>
    </citation>
    <scope>NUCLEOTIDE SEQUENCE [LARGE SCALE GENOMIC DNA]</scope>
    <source>
        <strain evidence="3 4">CBS 613</strain>
    </source>
</reference>
<name>A0A642UWH4_DIURU</name>
<dbReference type="AlphaFoldDB" id="A0A642UWH4"/>
<proteinExistence type="predicted"/>